<sequence length="124" mass="13777">MVDEVEDLPDDPSILDDDLLLRRVHPIQIKADGTFDRSIFRNDTGGYGTSLTVWRSDADMAAIATGHDEKAIVAIKASELRKHGLKLAFTYEEGNPNHCEAIGHRTKGMMGQMRDASQKVRDPL</sequence>
<reference evidence="1 2" key="1">
    <citation type="submission" date="2017-09" db="EMBL/GenBank/DDBJ databases">
        <title>The Catabolism of 3,6-Dichlorosalicylic acid is Initiated by the Cytochrome P450 Monooxygenase DsmABC in Rhizorhabdus dicambivorans Ndbn-20.</title>
        <authorList>
            <person name="Na L."/>
        </authorList>
    </citation>
    <scope>NUCLEOTIDE SEQUENCE [LARGE SCALE GENOMIC DNA]</scope>
    <source>
        <strain evidence="1 2">Ndbn-20m</strain>
    </source>
</reference>
<dbReference type="AlphaFoldDB" id="A0A2A4FY22"/>
<dbReference type="RefSeq" id="WP_066969569.1">
    <property type="nucleotide sequence ID" value="NZ_CP023449.1"/>
</dbReference>
<comment type="caution">
    <text evidence="1">The sequence shown here is derived from an EMBL/GenBank/DDBJ whole genome shotgun (WGS) entry which is preliminary data.</text>
</comment>
<keyword evidence="2" id="KW-1185">Reference proteome</keyword>
<evidence type="ECO:0000313" key="2">
    <source>
        <dbReference type="Proteomes" id="UP000218934"/>
    </source>
</evidence>
<dbReference type="OrthoDB" id="10002349at2"/>
<dbReference type="KEGG" id="rdi:CMV14_02805"/>
<dbReference type="Proteomes" id="UP000218934">
    <property type="component" value="Unassembled WGS sequence"/>
</dbReference>
<evidence type="ECO:0000313" key="1">
    <source>
        <dbReference type="EMBL" id="PCE43684.1"/>
    </source>
</evidence>
<protein>
    <submittedName>
        <fullName evidence="1">Uncharacterized protein</fullName>
    </submittedName>
</protein>
<name>A0A2A4FY22_9SPHN</name>
<proteinExistence type="predicted"/>
<dbReference type="EMBL" id="NWUF01000003">
    <property type="protein sequence ID" value="PCE43684.1"/>
    <property type="molecule type" value="Genomic_DNA"/>
</dbReference>
<organism evidence="1 2">
    <name type="scientific">Rhizorhabdus dicambivorans</name>
    <dbReference type="NCBI Taxonomy" id="1850238"/>
    <lineage>
        <taxon>Bacteria</taxon>
        <taxon>Pseudomonadati</taxon>
        <taxon>Pseudomonadota</taxon>
        <taxon>Alphaproteobacteria</taxon>
        <taxon>Sphingomonadales</taxon>
        <taxon>Sphingomonadaceae</taxon>
        <taxon>Rhizorhabdus</taxon>
    </lineage>
</organism>
<accession>A0A2A4FY22</accession>
<gene>
    <name evidence="1" type="ORF">COO09_05125</name>
</gene>